<evidence type="ECO:0000313" key="2">
    <source>
        <dbReference type="EMBL" id="SVA48371.1"/>
    </source>
</evidence>
<reference evidence="2" key="1">
    <citation type="submission" date="2018-05" db="EMBL/GenBank/DDBJ databases">
        <authorList>
            <person name="Lanie J.A."/>
            <person name="Ng W.-L."/>
            <person name="Kazmierczak K.M."/>
            <person name="Andrzejewski T.M."/>
            <person name="Davidsen T.M."/>
            <person name="Wayne K.J."/>
            <person name="Tettelin H."/>
            <person name="Glass J.I."/>
            <person name="Rusch D."/>
            <person name="Podicherti R."/>
            <person name="Tsui H.-C.T."/>
            <person name="Winkler M.E."/>
        </authorList>
    </citation>
    <scope>NUCLEOTIDE SEQUENCE</scope>
</reference>
<protein>
    <recommendedName>
        <fullName evidence="1">DUF1543 domain-containing protein</fullName>
    </recommendedName>
</protein>
<feature type="domain" description="DUF1543" evidence="1">
    <location>
        <begin position="21"/>
        <end position="69"/>
    </location>
</feature>
<evidence type="ECO:0000259" key="1">
    <source>
        <dbReference type="Pfam" id="PF07566"/>
    </source>
</evidence>
<accession>A0A381W7X5</accession>
<name>A0A381W7X5_9ZZZZ</name>
<dbReference type="InterPro" id="IPR011440">
    <property type="entry name" value="DUF1543"/>
</dbReference>
<dbReference type="AlphaFoldDB" id="A0A381W7X5"/>
<sequence length="89" mass="10389">MKLFMVHVGFYDEEIGEGIYESHVNFFVAAGNVKSAKKKTFQMEKFKNKKMHIDGIKEISSVDGYEVSLVKNYKHKKSRTFTYDESKKL</sequence>
<dbReference type="EMBL" id="UINC01010915">
    <property type="protein sequence ID" value="SVA48371.1"/>
    <property type="molecule type" value="Genomic_DNA"/>
</dbReference>
<dbReference type="Pfam" id="PF07566">
    <property type="entry name" value="DUF1543"/>
    <property type="match status" value="1"/>
</dbReference>
<dbReference type="Gene3D" id="3.10.20.10">
    <property type="match status" value="1"/>
</dbReference>
<organism evidence="2">
    <name type="scientific">marine metagenome</name>
    <dbReference type="NCBI Taxonomy" id="408172"/>
    <lineage>
        <taxon>unclassified sequences</taxon>
        <taxon>metagenomes</taxon>
        <taxon>ecological metagenomes</taxon>
    </lineage>
</organism>
<gene>
    <name evidence="2" type="ORF">METZ01_LOCUS101225</name>
</gene>
<proteinExistence type="predicted"/>